<evidence type="ECO:0000259" key="2">
    <source>
        <dbReference type="PROSITE" id="PS51913"/>
    </source>
</evidence>
<feature type="domain" description="HTH HARE-type" evidence="2">
    <location>
        <begin position="3"/>
        <end position="79"/>
    </location>
</feature>
<dbReference type="KEGG" id="ahel:Q31a_29420"/>
<dbReference type="AlphaFoldDB" id="A0A518G7S8"/>
<keyword evidence="1" id="KW-0804">Transcription</keyword>
<gene>
    <name evidence="3" type="ORF">Q31a_29420</name>
</gene>
<dbReference type="PROSITE" id="PS51913">
    <property type="entry name" value="HTH_HARE"/>
    <property type="match status" value="1"/>
</dbReference>
<name>A0A518G7S8_9BACT</name>
<evidence type="ECO:0000313" key="4">
    <source>
        <dbReference type="Proteomes" id="UP000318017"/>
    </source>
</evidence>
<sequence>MKKAIHEIAADILSEHKKPMTADEIYGVIVAGGLYEFKAQNPKNVLRNQLRRHSTNVSGAHQASKAIFMMASNGQFTLA</sequence>
<dbReference type="GO" id="GO:0006355">
    <property type="term" value="P:regulation of DNA-templated transcription"/>
    <property type="evidence" value="ECO:0007669"/>
    <property type="project" value="InterPro"/>
</dbReference>
<dbReference type="InterPro" id="IPR007759">
    <property type="entry name" value="Asxl_HARE-HTH"/>
</dbReference>
<keyword evidence="4" id="KW-1185">Reference proteome</keyword>
<evidence type="ECO:0000313" key="3">
    <source>
        <dbReference type="EMBL" id="QDV24622.1"/>
    </source>
</evidence>
<reference evidence="3 4" key="1">
    <citation type="submission" date="2019-02" db="EMBL/GenBank/DDBJ databases">
        <title>Deep-cultivation of Planctomycetes and their phenomic and genomic characterization uncovers novel biology.</title>
        <authorList>
            <person name="Wiegand S."/>
            <person name="Jogler M."/>
            <person name="Boedeker C."/>
            <person name="Pinto D."/>
            <person name="Vollmers J."/>
            <person name="Rivas-Marin E."/>
            <person name="Kohn T."/>
            <person name="Peeters S.H."/>
            <person name="Heuer A."/>
            <person name="Rast P."/>
            <person name="Oberbeckmann S."/>
            <person name="Bunk B."/>
            <person name="Jeske O."/>
            <person name="Meyerdierks A."/>
            <person name="Storesund J.E."/>
            <person name="Kallscheuer N."/>
            <person name="Luecker S."/>
            <person name="Lage O.M."/>
            <person name="Pohl T."/>
            <person name="Merkel B.J."/>
            <person name="Hornburger P."/>
            <person name="Mueller R.-W."/>
            <person name="Bruemmer F."/>
            <person name="Labrenz M."/>
            <person name="Spormann A.M."/>
            <person name="Op den Camp H."/>
            <person name="Overmann J."/>
            <person name="Amann R."/>
            <person name="Jetten M.S.M."/>
            <person name="Mascher T."/>
            <person name="Medema M.H."/>
            <person name="Devos D.P."/>
            <person name="Kaster A.-K."/>
            <person name="Ovreas L."/>
            <person name="Rohde M."/>
            <person name="Galperin M.Y."/>
            <person name="Jogler C."/>
        </authorList>
    </citation>
    <scope>NUCLEOTIDE SEQUENCE [LARGE SCALE GENOMIC DNA]</scope>
    <source>
        <strain evidence="3 4">Q31a</strain>
    </source>
</reference>
<evidence type="ECO:0000256" key="1">
    <source>
        <dbReference type="ARBA" id="ARBA00023163"/>
    </source>
</evidence>
<dbReference type="EMBL" id="CP036298">
    <property type="protein sequence ID" value="QDV24622.1"/>
    <property type="molecule type" value="Genomic_DNA"/>
</dbReference>
<dbReference type="Pfam" id="PF05066">
    <property type="entry name" value="HARE-HTH"/>
    <property type="match status" value="1"/>
</dbReference>
<proteinExistence type="predicted"/>
<accession>A0A518G7S8</accession>
<dbReference type="RefSeq" id="WP_145078481.1">
    <property type="nucleotide sequence ID" value="NZ_CP036298.1"/>
</dbReference>
<dbReference type="OrthoDB" id="9803736at2"/>
<dbReference type="Proteomes" id="UP000318017">
    <property type="component" value="Chromosome"/>
</dbReference>
<protein>
    <recommendedName>
        <fullName evidence="2">HTH HARE-type domain-containing protein</fullName>
    </recommendedName>
</protein>
<organism evidence="3 4">
    <name type="scientific">Aureliella helgolandensis</name>
    <dbReference type="NCBI Taxonomy" id="2527968"/>
    <lineage>
        <taxon>Bacteria</taxon>
        <taxon>Pseudomonadati</taxon>
        <taxon>Planctomycetota</taxon>
        <taxon>Planctomycetia</taxon>
        <taxon>Pirellulales</taxon>
        <taxon>Pirellulaceae</taxon>
        <taxon>Aureliella</taxon>
    </lineage>
</organism>